<dbReference type="AlphaFoldDB" id="A0A7R7WBH4"/>
<evidence type="ECO:0000313" key="3">
    <source>
        <dbReference type="Proteomes" id="UP000661280"/>
    </source>
</evidence>
<dbReference type="Pfam" id="PF13391">
    <property type="entry name" value="HNH_2"/>
    <property type="match status" value="1"/>
</dbReference>
<reference evidence="2" key="2">
    <citation type="submission" date="2021-02" db="EMBL/GenBank/DDBJ databases">
        <title>Aspergillus luchuensis mut. kawachii IFO 4304 genome sequence.</title>
        <authorList>
            <person name="Mori K."/>
            <person name="Kadooka C."/>
            <person name="Goto M."/>
            <person name="Futagami T."/>
        </authorList>
    </citation>
    <scope>NUCLEOTIDE SEQUENCE</scope>
    <source>
        <strain evidence="2">IFO 4308</strain>
    </source>
</reference>
<dbReference type="KEGG" id="aluc:AKAW2_50254A"/>
<keyword evidence="3" id="KW-1185">Reference proteome</keyword>
<dbReference type="InterPro" id="IPR003615">
    <property type="entry name" value="HNH_nuc"/>
</dbReference>
<dbReference type="OrthoDB" id="2104739at2759"/>
<dbReference type="Proteomes" id="UP000661280">
    <property type="component" value="Chromosome 5"/>
</dbReference>
<protein>
    <recommendedName>
        <fullName evidence="1">HNH nuclease domain-containing protein</fullName>
    </recommendedName>
</protein>
<name>A0A7R7WBH4_ASPKA</name>
<proteinExistence type="predicted"/>
<evidence type="ECO:0000313" key="2">
    <source>
        <dbReference type="EMBL" id="BCR99912.1"/>
    </source>
</evidence>
<reference evidence="2" key="1">
    <citation type="submission" date="2021-01" db="EMBL/GenBank/DDBJ databases">
        <authorList>
            <consortium name="Aspergillus luchuensis mut. kawachii IFO 4304 genome sequencing consortium"/>
            <person name="Kazuki M."/>
            <person name="Futagami T."/>
        </authorList>
    </citation>
    <scope>NUCLEOTIDE SEQUENCE</scope>
    <source>
        <strain evidence="2">IFO 4308</strain>
    </source>
</reference>
<accession>A0A7R7WBH4</accession>
<sequence>MARQSDRAGGVGEAIPLRRHRSSLEGVIYPAPQRLAPEKHVEAIKVFDRLIQHFEPLQASNEDYKPMTLLRLMKEEVSSEDEFLVLFFNHIEPGELEVTEASLPKTLARLHSFQEWTSEERDALNQSLANFASFLVDYFFLPLKSLAAKTPQPTPASLSRLDLSGSAIGTPQRVSNLRKSCLTRDRHRCVVTRKFDTREAEMRYKIDGDNVKDDDGKSLEEEAENTAYLEVAHIIPHSLMSHSDIEGESKLTERKQVAHKVLKMFNPDAFYRIMGTDIDRQMNALTMTHDVHQSFGNFEIAFEPVQNQPPHTYKIDYVNSNRRFRTHALPVTRTLYITPDRNIEPPSAQLLDLHRAIGRILHLSGAGERVDKIIRDMDDIKGGEVCSNGSTRIDDYVRYKLTAELHQMPVF</sequence>
<gene>
    <name evidence="2" type="ORF">AKAW2_50254A</name>
</gene>
<feature type="domain" description="HNH nuclease" evidence="1">
    <location>
        <begin position="214"/>
        <end position="303"/>
    </location>
</feature>
<organism evidence="2 3">
    <name type="scientific">Aspergillus kawachii</name>
    <name type="common">White koji mold</name>
    <name type="synonym">Aspergillus awamori var. kawachi</name>
    <dbReference type="NCBI Taxonomy" id="1069201"/>
    <lineage>
        <taxon>Eukaryota</taxon>
        <taxon>Fungi</taxon>
        <taxon>Dikarya</taxon>
        <taxon>Ascomycota</taxon>
        <taxon>Pezizomycotina</taxon>
        <taxon>Eurotiomycetes</taxon>
        <taxon>Eurotiomycetidae</taxon>
        <taxon>Eurotiales</taxon>
        <taxon>Aspergillaceae</taxon>
        <taxon>Aspergillus</taxon>
        <taxon>Aspergillus subgen. Circumdati</taxon>
    </lineage>
</organism>
<dbReference type="EMBL" id="AP024429">
    <property type="protein sequence ID" value="BCR99912.1"/>
    <property type="molecule type" value="Genomic_DNA"/>
</dbReference>
<evidence type="ECO:0000259" key="1">
    <source>
        <dbReference type="Pfam" id="PF13391"/>
    </source>
</evidence>
<dbReference type="RefSeq" id="XP_041543675.1">
    <property type="nucleotide sequence ID" value="XM_041690051.1"/>
</dbReference>
<dbReference type="GeneID" id="64961234"/>